<keyword evidence="2" id="KW-0456">Lyase</keyword>
<accession>A0A7W5DVT1</accession>
<evidence type="ECO:0000259" key="1">
    <source>
        <dbReference type="Pfam" id="PF04127"/>
    </source>
</evidence>
<dbReference type="GO" id="GO:0015937">
    <property type="term" value="P:coenzyme A biosynthetic process"/>
    <property type="evidence" value="ECO:0007669"/>
    <property type="project" value="UniProtKB-ARBA"/>
</dbReference>
<organism evidence="2 3">
    <name type="scientific">Aporhodopirellula rubra</name>
    <dbReference type="NCBI Taxonomy" id="980271"/>
    <lineage>
        <taxon>Bacteria</taxon>
        <taxon>Pseudomonadati</taxon>
        <taxon>Planctomycetota</taxon>
        <taxon>Planctomycetia</taxon>
        <taxon>Pirellulales</taxon>
        <taxon>Pirellulaceae</taxon>
        <taxon>Aporhodopirellula</taxon>
    </lineage>
</organism>
<dbReference type="SUPFAM" id="SSF102645">
    <property type="entry name" value="CoaB-like"/>
    <property type="match status" value="1"/>
</dbReference>
<name>A0A7W5DVT1_9BACT</name>
<comment type="caution">
    <text evidence="2">The sequence shown here is derived from an EMBL/GenBank/DDBJ whole genome shotgun (WGS) entry which is preliminary data.</text>
</comment>
<sequence length="217" mass="23587">MSDPKQAPVKVLITSGPTRQYLDPVRYLTNASSGRMGAALAEAVLGLGHEVVIVSGPVSVDYPKAAEVIEVITTDDMLRVAREVFPNCDGAIGAAAPCDYKPLHVSDQKLSKTGRPLQLDLVETPDVIAVLGESKRADQWVVGFALETDDRRFRATVKLQKKHCDLMVSNGPEAIDASDNHVELLDPVGTVLETISGNKKHVADRLIHQIHNRLILR</sequence>
<reference evidence="2 3" key="1">
    <citation type="submission" date="2020-08" db="EMBL/GenBank/DDBJ databases">
        <title>Genomic Encyclopedia of Type Strains, Phase III (KMG-III): the genomes of soil and plant-associated and newly described type strains.</title>
        <authorList>
            <person name="Whitman W."/>
        </authorList>
    </citation>
    <scope>NUCLEOTIDE SEQUENCE [LARGE SCALE GENOMIC DNA]</scope>
    <source>
        <strain evidence="2 3">CECT 8075</strain>
    </source>
</reference>
<dbReference type="AlphaFoldDB" id="A0A7W5DVT1"/>
<dbReference type="GO" id="GO:0004632">
    <property type="term" value="F:phosphopantothenate--cysteine ligase activity"/>
    <property type="evidence" value="ECO:0007669"/>
    <property type="project" value="UniProtKB-EC"/>
</dbReference>
<gene>
    <name evidence="2" type="ORF">FHS27_000881</name>
</gene>
<proteinExistence type="predicted"/>
<keyword evidence="3" id="KW-1185">Reference proteome</keyword>
<dbReference type="InterPro" id="IPR035929">
    <property type="entry name" value="CoaB-like_sf"/>
</dbReference>
<dbReference type="Gene3D" id="3.40.50.10300">
    <property type="entry name" value="CoaB-like"/>
    <property type="match status" value="1"/>
</dbReference>
<evidence type="ECO:0000313" key="3">
    <source>
        <dbReference type="Proteomes" id="UP000536179"/>
    </source>
</evidence>
<dbReference type="Proteomes" id="UP000536179">
    <property type="component" value="Unassembled WGS sequence"/>
</dbReference>
<dbReference type="InterPro" id="IPR007085">
    <property type="entry name" value="DNA/pantothenate-metab_flavo_C"/>
</dbReference>
<dbReference type="EC" id="4.1.1.36" evidence="2"/>
<evidence type="ECO:0000313" key="2">
    <source>
        <dbReference type="EMBL" id="MBB3205114.1"/>
    </source>
</evidence>
<dbReference type="RefSeq" id="WP_184302132.1">
    <property type="nucleotide sequence ID" value="NZ_JACHXU010000002.1"/>
</dbReference>
<feature type="domain" description="DNA/pantothenate metabolism flavoprotein C-terminal" evidence="1">
    <location>
        <begin position="10"/>
        <end position="212"/>
    </location>
</feature>
<keyword evidence="2" id="KW-0436">Ligase</keyword>
<dbReference type="Pfam" id="PF04127">
    <property type="entry name" value="DFP"/>
    <property type="match status" value="1"/>
</dbReference>
<protein>
    <submittedName>
        <fullName evidence="2">Phosphopantothenoylcysteine decarboxylase/phosphopantothenate--cysteine ligase</fullName>
        <ecNumber evidence="2">4.1.1.36</ecNumber>
        <ecNumber evidence="2">6.3.2.5</ecNumber>
    </submittedName>
</protein>
<dbReference type="GO" id="GO:0004633">
    <property type="term" value="F:phosphopantothenoylcysteine decarboxylase activity"/>
    <property type="evidence" value="ECO:0007669"/>
    <property type="project" value="UniProtKB-EC"/>
</dbReference>
<dbReference type="EMBL" id="JACHXU010000002">
    <property type="protein sequence ID" value="MBB3205114.1"/>
    <property type="molecule type" value="Genomic_DNA"/>
</dbReference>
<dbReference type="EC" id="6.3.2.5" evidence="2"/>